<feature type="active site" description="Proton donor" evidence="12">
    <location>
        <position position="298"/>
    </location>
</feature>
<keyword evidence="8 11" id="KW-0645">Protease</keyword>
<proteinExistence type="inferred from homology"/>
<keyword evidence="16" id="KW-1185">Reference proteome</keyword>
<evidence type="ECO:0000256" key="6">
    <source>
        <dbReference type="ARBA" id="ARBA00022438"/>
    </source>
</evidence>
<dbReference type="PRINTS" id="PR00111">
    <property type="entry name" value="ABHYDROLASE"/>
</dbReference>
<organism evidence="15 16">
    <name type="scientific">Marinicella litoralis</name>
    <dbReference type="NCBI Taxonomy" id="644220"/>
    <lineage>
        <taxon>Bacteria</taxon>
        <taxon>Pseudomonadati</taxon>
        <taxon>Pseudomonadota</taxon>
        <taxon>Gammaproteobacteria</taxon>
        <taxon>Lysobacterales</taxon>
        <taxon>Marinicellaceae</taxon>
        <taxon>Marinicella</taxon>
    </lineage>
</organism>
<dbReference type="EC" id="3.4.11.5" evidence="4 11"/>
<comment type="similarity">
    <text evidence="3 11 13">Belongs to the peptidase S33 family.</text>
</comment>
<dbReference type="PANTHER" id="PTHR43722:SF1">
    <property type="entry name" value="PROLINE IMINOPEPTIDASE"/>
    <property type="match status" value="1"/>
</dbReference>
<gene>
    <name evidence="15" type="ORF">C8D91_2001</name>
</gene>
<dbReference type="AlphaFoldDB" id="A0A4R6XIX5"/>
<evidence type="ECO:0000313" key="16">
    <source>
        <dbReference type="Proteomes" id="UP000295724"/>
    </source>
</evidence>
<evidence type="ECO:0000256" key="9">
    <source>
        <dbReference type="ARBA" id="ARBA00022801"/>
    </source>
</evidence>
<dbReference type="GO" id="GO:0006508">
    <property type="term" value="P:proteolysis"/>
    <property type="evidence" value="ECO:0007669"/>
    <property type="project" value="UniProtKB-KW"/>
</dbReference>
<keyword evidence="6 11" id="KW-0031">Aminopeptidase</keyword>
<dbReference type="SUPFAM" id="SSF53474">
    <property type="entry name" value="alpha/beta-Hydrolases"/>
    <property type="match status" value="1"/>
</dbReference>
<keyword evidence="9 11" id="KW-0378">Hydrolase</keyword>
<dbReference type="RefSeq" id="WP_099019914.1">
    <property type="nucleotide sequence ID" value="NZ_NIHB01000004.1"/>
</dbReference>
<dbReference type="PANTHER" id="PTHR43722">
    <property type="entry name" value="PROLINE IMINOPEPTIDASE"/>
    <property type="match status" value="1"/>
</dbReference>
<keyword evidence="7 11" id="KW-0963">Cytoplasm</keyword>
<dbReference type="InterPro" id="IPR000073">
    <property type="entry name" value="AB_hydrolase_1"/>
</dbReference>
<dbReference type="NCBIfam" id="TIGR01249">
    <property type="entry name" value="pro_imino_pep_1"/>
    <property type="match status" value="1"/>
</dbReference>
<reference evidence="15 16" key="1">
    <citation type="submission" date="2019-03" db="EMBL/GenBank/DDBJ databases">
        <title>Genomic Encyclopedia of Type Strains, Phase IV (KMG-IV): sequencing the most valuable type-strain genomes for metagenomic binning, comparative biology and taxonomic classification.</title>
        <authorList>
            <person name="Goeker M."/>
        </authorList>
    </citation>
    <scope>NUCLEOTIDE SEQUENCE [LARGE SCALE GENOMIC DNA]</scope>
    <source>
        <strain evidence="15 16">DSM 25488</strain>
    </source>
</reference>
<evidence type="ECO:0000256" key="13">
    <source>
        <dbReference type="RuleBase" id="RU003421"/>
    </source>
</evidence>
<evidence type="ECO:0000256" key="12">
    <source>
        <dbReference type="PIRSR" id="PIRSR006431-1"/>
    </source>
</evidence>
<evidence type="ECO:0000256" key="10">
    <source>
        <dbReference type="ARBA" id="ARBA00029605"/>
    </source>
</evidence>
<comment type="catalytic activity">
    <reaction evidence="1 11 13">
        <text>Release of N-terminal proline from a peptide.</text>
        <dbReference type="EC" id="3.4.11.5"/>
    </reaction>
</comment>
<evidence type="ECO:0000256" key="3">
    <source>
        <dbReference type="ARBA" id="ARBA00010088"/>
    </source>
</evidence>
<dbReference type="Pfam" id="PF00561">
    <property type="entry name" value="Abhydrolase_1"/>
    <property type="match status" value="1"/>
</dbReference>
<feature type="domain" description="AB hydrolase-1" evidence="14">
    <location>
        <begin position="39"/>
        <end position="302"/>
    </location>
</feature>
<evidence type="ECO:0000256" key="1">
    <source>
        <dbReference type="ARBA" id="ARBA00001585"/>
    </source>
</evidence>
<evidence type="ECO:0000313" key="15">
    <source>
        <dbReference type="EMBL" id="TDR19445.1"/>
    </source>
</evidence>
<evidence type="ECO:0000256" key="8">
    <source>
        <dbReference type="ARBA" id="ARBA00022670"/>
    </source>
</evidence>
<protein>
    <recommendedName>
        <fullName evidence="5 11">Proline iminopeptidase</fullName>
        <shortName evidence="11">PIP</shortName>
        <ecNumber evidence="4 11">3.4.11.5</ecNumber>
    </recommendedName>
    <alternativeName>
        <fullName evidence="10 11">Prolyl aminopeptidase</fullName>
    </alternativeName>
</protein>
<dbReference type="InterPro" id="IPR002410">
    <property type="entry name" value="Peptidase_S33"/>
</dbReference>
<dbReference type="EMBL" id="SNZB01000004">
    <property type="protein sequence ID" value="TDR19445.1"/>
    <property type="molecule type" value="Genomic_DNA"/>
</dbReference>
<comment type="caution">
    <text evidence="15">The sequence shown here is derived from an EMBL/GenBank/DDBJ whole genome shotgun (WGS) entry which is preliminary data.</text>
</comment>
<evidence type="ECO:0000259" key="14">
    <source>
        <dbReference type="Pfam" id="PF00561"/>
    </source>
</evidence>
<dbReference type="InterPro" id="IPR005944">
    <property type="entry name" value="Pro_iminopeptidase"/>
</dbReference>
<feature type="active site" description="Nucleophile" evidence="12">
    <location>
        <position position="114"/>
    </location>
</feature>
<feature type="active site" evidence="12">
    <location>
        <position position="270"/>
    </location>
</feature>
<dbReference type="InterPro" id="IPR029058">
    <property type="entry name" value="AB_hydrolase_fold"/>
</dbReference>
<evidence type="ECO:0000256" key="7">
    <source>
        <dbReference type="ARBA" id="ARBA00022490"/>
    </source>
</evidence>
<evidence type="ECO:0000256" key="4">
    <source>
        <dbReference type="ARBA" id="ARBA00012568"/>
    </source>
</evidence>
<sequence length="318" mass="36271">MNKPLTPLYPVASVNQSGHIKAGSLHRVYWESCGNPKGKPVVFVHGGPGGGTSPATRRFFNPEKYHIIQFDQRGCGQSTPHACLEENTTWDLINDMENIRNMLGIKKWQVFGGSWGSTLALAYAEKHPNRVTELILRGIFLLRKQELHWFYQEGASRIFPDAWHPYLSHIPEDERHDMMTAYQKRLLSDDESVRLEAAKRWSVWEGSTCHLYPDLQHIEETADAEFALAFARIENHYFMNNGFFTHENQLLDEIDAIRHIPTIIIQGRYDVVCPMQTAYDLYTAFPEAELIVVPDAGHSAFEPAIASELVLATNRFMA</sequence>
<dbReference type="GO" id="GO:0004177">
    <property type="term" value="F:aminopeptidase activity"/>
    <property type="evidence" value="ECO:0007669"/>
    <property type="project" value="UniProtKB-UniRule"/>
</dbReference>
<dbReference type="GO" id="GO:0005737">
    <property type="term" value="C:cytoplasm"/>
    <property type="evidence" value="ECO:0007669"/>
    <property type="project" value="UniProtKB-SubCell"/>
</dbReference>
<evidence type="ECO:0000256" key="5">
    <source>
        <dbReference type="ARBA" id="ARBA00021843"/>
    </source>
</evidence>
<dbReference type="PRINTS" id="PR00793">
    <property type="entry name" value="PROAMNOPTASE"/>
</dbReference>
<evidence type="ECO:0000256" key="11">
    <source>
        <dbReference type="PIRNR" id="PIRNR006431"/>
    </source>
</evidence>
<dbReference type="OrthoDB" id="9796770at2"/>
<dbReference type="Gene3D" id="3.40.50.1820">
    <property type="entry name" value="alpha/beta hydrolase"/>
    <property type="match status" value="1"/>
</dbReference>
<name>A0A4R6XIX5_9GAMM</name>
<accession>A0A4R6XIX5</accession>
<evidence type="ECO:0000256" key="2">
    <source>
        <dbReference type="ARBA" id="ARBA00004496"/>
    </source>
</evidence>
<comment type="subcellular location">
    <subcellularLocation>
        <location evidence="2 11">Cytoplasm</location>
    </subcellularLocation>
</comment>
<dbReference type="PIRSF" id="PIRSF006431">
    <property type="entry name" value="Pept_S33"/>
    <property type="match status" value="1"/>
</dbReference>
<dbReference type="Proteomes" id="UP000295724">
    <property type="component" value="Unassembled WGS sequence"/>
</dbReference>